<keyword evidence="1" id="KW-0732">Signal</keyword>
<feature type="chain" id="PRO_5003597983" description="Secretion system C-terminal sorting domain-containing protein" evidence="1">
    <location>
        <begin position="20"/>
        <end position="293"/>
    </location>
</feature>
<dbReference type="AlphaFoldDB" id="H5S8P1"/>
<gene>
    <name evidence="2" type="ORF">HGMM_F01E03C28</name>
</gene>
<evidence type="ECO:0000256" key="1">
    <source>
        <dbReference type="SAM" id="SignalP"/>
    </source>
</evidence>
<feature type="signal peptide" evidence="1">
    <location>
        <begin position="1"/>
        <end position="19"/>
    </location>
</feature>
<evidence type="ECO:0000313" key="2">
    <source>
        <dbReference type="EMBL" id="BAL52527.1"/>
    </source>
</evidence>
<evidence type="ECO:0008006" key="3">
    <source>
        <dbReference type="Google" id="ProtNLM"/>
    </source>
</evidence>
<organism evidence="2">
    <name type="scientific">uncultured Bacteroidota bacterium</name>
    <dbReference type="NCBI Taxonomy" id="152509"/>
    <lineage>
        <taxon>Bacteria</taxon>
        <taxon>Pseudomonadati</taxon>
        <taxon>Bacteroidota</taxon>
        <taxon>environmental samples</taxon>
    </lineage>
</organism>
<proteinExistence type="predicted"/>
<protein>
    <recommendedName>
        <fullName evidence="3">Secretion system C-terminal sorting domain-containing protein</fullName>
    </recommendedName>
</protein>
<reference evidence="2" key="1">
    <citation type="journal article" date="2005" name="Environ. Microbiol.">
        <title>Genetic and functional properties of uncultivated thermophilic crenarchaeotes from a subsurface gold mine as revealed by analysis of genome fragments.</title>
        <authorList>
            <person name="Nunoura T."/>
            <person name="Hirayama H."/>
            <person name="Takami H."/>
            <person name="Oida H."/>
            <person name="Nishi S."/>
            <person name="Shimamura S."/>
            <person name="Suzuki Y."/>
            <person name="Inagaki F."/>
            <person name="Takai K."/>
            <person name="Nealson K.H."/>
            <person name="Horikoshi K."/>
        </authorList>
    </citation>
    <scope>NUCLEOTIDE SEQUENCE</scope>
</reference>
<accession>H5S8P1</accession>
<reference evidence="2" key="2">
    <citation type="journal article" date="2012" name="PLoS ONE">
        <title>A Deeply Branching Thermophilic Bacterium with an Ancient Acetyl-CoA Pathway Dominates a Subsurface Ecosystem.</title>
        <authorList>
            <person name="Takami H."/>
            <person name="Noguchi H."/>
            <person name="Takaki Y."/>
            <person name="Uchiyama I."/>
            <person name="Toyoda A."/>
            <person name="Nishi S."/>
            <person name="Chee G.-J."/>
            <person name="Arai W."/>
            <person name="Nunoura T."/>
            <person name="Itoh T."/>
            <person name="Hattori M."/>
            <person name="Takai K."/>
        </authorList>
    </citation>
    <scope>NUCLEOTIDE SEQUENCE</scope>
</reference>
<name>H5S8P1_9BACT</name>
<sequence length="293" mass="32649">MRSALVLLCLAATISAAQNEPFLPAQGLSFARERAIAETGDTGVALVSIRWMKYRADSIQAGTLDLQGNGALPVRDYIFLSPSQEMIHLFTVISAGGNFQVVGHKQWPKDTSRVINKSWYDIDSLMNIIPHTVEASASGWKTVCPEIEVARLRLVMYYDPYVNRSYVPMWGVEWWCVPQRFRLECFHDAYRRAITICSDTSSLVSSVAMHDAPVPMPEKLLLTDNTVPLRTPLSMNSTMRIFDISGRLIEEKHLPAGTESIALPSSISQGIYRILITDSNGNLVGSLFVVRIE</sequence>
<dbReference type="EMBL" id="AP011630">
    <property type="protein sequence ID" value="BAL52527.1"/>
    <property type="molecule type" value="Genomic_DNA"/>
</dbReference>